<dbReference type="Pfam" id="PF22613">
    <property type="entry name" value="Transketolase_C_1"/>
    <property type="match status" value="1"/>
</dbReference>
<comment type="cofactor">
    <cofactor evidence="17">
        <name>Mg(2+)</name>
        <dbReference type="ChEBI" id="CHEBI:18420"/>
    </cofactor>
    <text evidence="17">Binds 1 Mg(2+) ion per subunit. Can also utilize other divalent metal cations, such as Ca(2+), Mn(2+) and Co(2+).</text>
</comment>
<feature type="binding site" evidence="16">
    <location>
        <position position="263"/>
    </location>
    <ligand>
        <name>thiamine diphosphate</name>
        <dbReference type="ChEBI" id="CHEBI:58937"/>
    </ligand>
</feature>
<feature type="binding site" evidence="16">
    <location>
        <position position="187"/>
    </location>
    <ligand>
        <name>thiamine diphosphate</name>
        <dbReference type="ChEBI" id="CHEBI:58937"/>
    </ligand>
</feature>
<feature type="binding site" evidence="15">
    <location>
        <position position="519"/>
    </location>
    <ligand>
        <name>substrate</name>
    </ligand>
</feature>
<evidence type="ECO:0000256" key="11">
    <source>
        <dbReference type="ARBA" id="ARBA00023052"/>
    </source>
</evidence>
<feature type="binding site" evidence="15">
    <location>
        <position position="28"/>
    </location>
    <ligand>
        <name>substrate</name>
    </ligand>
</feature>
<dbReference type="Gene3D" id="3.40.50.970">
    <property type="match status" value="2"/>
</dbReference>
<evidence type="ECO:0000256" key="8">
    <source>
        <dbReference type="ARBA" id="ARBA00022723"/>
    </source>
</evidence>
<evidence type="ECO:0000256" key="2">
    <source>
        <dbReference type="ARBA" id="ARBA00001936"/>
    </source>
</evidence>
<dbReference type="NCBIfam" id="TIGR00232">
    <property type="entry name" value="tktlase_bact"/>
    <property type="match status" value="1"/>
</dbReference>
<comment type="cofactor">
    <cofactor evidence="16">
        <name>thiamine diphosphate</name>
        <dbReference type="ChEBI" id="CHEBI:58937"/>
    </cofactor>
    <text evidence="16">Binds 1 thiamine pyrophosphate per subunit. During the reaction, the substrate forms a covalent intermediate with the cofactor.</text>
</comment>
<feature type="site" description="Important for catalytic activity" evidence="18">
    <location>
        <position position="28"/>
    </location>
</feature>
<dbReference type="RefSeq" id="WP_164363096.1">
    <property type="nucleotide sequence ID" value="NZ_CP066776.1"/>
</dbReference>
<dbReference type="InterPro" id="IPR055152">
    <property type="entry name" value="Transketolase-like_C_2"/>
</dbReference>
<dbReference type="Pfam" id="PF00456">
    <property type="entry name" value="Transketolase_N"/>
    <property type="match status" value="1"/>
</dbReference>
<dbReference type="AlphaFoldDB" id="A0A6B3L354"/>
<evidence type="ECO:0000256" key="16">
    <source>
        <dbReference type="PIRSR" id="PIRSR605478-3"/>
    </source>
</evidence>
<evidence type="ECO:0000256" key="17">
    <source>
        <dbReference type="PIRSR" id="PIRSR605478-4"/>
    </source>
</evidence>
<dbReference type="EC" id="2.2.1.1" evidence="6 13"/>
<dbReference type="CDD" id="cd02012">
    <property type="entry name" value="TPP_TK"/>
    <property type="match status" value="1"/>
</dbReference>
<evidence type="ECO:0000313" key="22">
    <source>
        <dbReference type="Proteomes" id="UP000475117"/>
    </source>
</evidence>
<feature type="binding site" evidence="17">
    <location>
        <position position="157"/>
    </location>
    <ligand>
        <name>Mg(2+)</name>
        <dbReference type="ChEBI" id="CHEBI:18420"/>
    </ligand>
</feature>
<dbReference type="GO" id="GO:0046872">
    <property type="term" value="F:metal ion binding"/>
    <property type="evidence" value="ECO:0007669"/>
    <property type="project" value="UniProtKB-KW"/>
</dbReference>
<dbReference type="InterPro" id="IPR029061">
    <property type="entry name" value="THDP-binding"/>
</dbReference>
<feature type="binding site" evidence="16">
    <location>
        <position position="436"/>
    </location>
    <ligand>
        <name>thiamine diphosphate</name>
        <dbReference type="ChEBI" id="CHEBI:58937"/>
    </ligand>
</feature>
<keyword evidence="10 17" id="KW-0460">Magnesium</keyword>
<evidence type="ECO:0000256" key="9">
    <source>
        <dbReference type="ARBA" id="ARBA00022837"/>
    </source>
</evidence>
<comment type="cofactor">
    <cofactor evidence="1">
        <name>Ca(2+)</name>
        <dbReference type="ChEBI" id="CHEBI:29108"/>
    </cofactor>
</comment>
<keyword evidence="7 19" id="KW-0808">Transferase</keyword>
<keyword evidence="11 16" id="KW-0786">Thiamine pyrophosphate</keyword>
<dbReference type="KEGG" id="soa:G3M56_002715"/>
<dbReference type="FunFam" id="3.40.50.920:FF:000003">
    <property type="entry name" value="Transketolase"/>
    <property type="match status" value="1"/>
</dbReference>
<evidence type="ECO:0000256" key="18">
    <source>
        <dbReference type="PIRSR" id="PIRSR605478-5"/>
    </source>
</evidence>
<feature type="binding site" evidence="15">
    <location>
        <position position="383"/>
    </location>
    <ligand>
        <name>substrate</name>
    </ligand>
</feature>
<comment type="cofactor">
    <cofactor evidence="19">
        <name>Mg(2+)</name>
        <dbReference type="ChEBI" id="CHEBI:18420"/>
    </cofactor>
    <cofactor evidence="19">
        <name>Ca(2+)</name>
        <dbReference type="ChEBI" id="CHEBI:29108"/>
    </cofactor>
    <cofactor evidence="19">
        <name>Mn(2+)</name>
        <dbReference type="ChEBI" id="CHEBI:29035"/>
    </cofactor>
    <cofactor evidence="19">
        <name>Co(2+)</name>
        <dbReference type="ChEBI" id="CHEBI:48828"/>
    </cofactor>
    <text evidence="19">Binds 1 Mg(2+) ion per subunit. Can also utilize other divalent metal cations, such as Ca(2+), Mn(2+) and Co(2+).</text>
</comment>
<feature type="site" description="Important for catalytic activity" evidence="18">
    <location>
        <position position="263"/>
    </location>
</feature>
<dbReference type="Proteomes" id="UP000475117">
    <property type="component" value="Chromosome"/>
</dbReference>
<comment type="similarity">
    <text evidence="4 19">Belongs to the transketolase family.</text>
</comment>
<name>A0A6B3L354_9BACT</name>
<comment type="function">
    <text evidence="19">Catalyzes the transfer of a two-carbon ketol group from a ketose donor to an aldose acceptor, via a covalent intermediate with the cofactor thiamine pyrophosphate.</text>
</comment>
<dbReference type="Pfam" id="PF02779">
    <property type="entry name" value="Transket_pyr"/>
    <property type="match status" value="1"/>
</dbReference>
<feature type="binding site" evidence="15">
    <location>
        <position position="472"/>
    </location>
    <ligand>
        <name>substrate</name>
    </ligand>
</feature>
<evidence type="ECO:0000256" key="10">
    <source>
        <dbReference type="ARBA" id="ARBA00022842"/>
    </source>
</evidence>
<feature type="binding site" evidence="17">
    <location>
        <position position="187"/>
    </location>
    <ligand>
        <name>Mg(2+)</name>
        <dbReference type="ChEBI" id="CHEBI:18420"/>
    </ligand>
</feature>
<dbReference type="SUPFAM" id="SSF52922">
    <property type="entry name" value="TK C-terminal domain-like"/>
    <property type="match status" value="1"/>
</dbReference>
<dbReference type="GO" id="GO:0006098">
    <property type="term" value="P:pentose-phosphate shunt"/>
    <property type="evidence" value="ECO:0007669"/>
    <property type="project" value="TreeGrafter"/>
</dbReference>
<dbReference type="PANTHER" id="PTHR43522:SF10">
    <property type="entry name" value="TRANSKETOLASE"/>
    <property type="match status" value="1"/>
</dbReference>
<evidence type="ECO:0000256" key="6">
    <source>
        <dbReference type="ARBA" id="ARBA00013152"/>
    </source>
</evidence>
<gene>
    <name evidence="21" type="primary">tkt</name>
    <name evidence="21" type="ORF">G3M56_002715</name>
</gene>
<evidence type="ECO:0000256" key="7">
    <source>
        <dbReference type="ARBA" id="ARBA00022679"/>
    </source>
</evidence>
<sequence>MNTDILSTAANQARGLAIDAVHACSSGHLGLPLGCAEIGAVLFGEALQFDPSAPKWVNRDRFVLSAGHGSMFLYSWLHLAGYDLPLDEVKAFRQLGSKTPGHPENFETVGVEATTGPLGQGVGNAVGYALSGKMAAATYNTADHTILDYHVVALAGDGCLQEGVAREAVAFAGHNKLDNLILIYDSNDVTLDAMADVTQSEDTAAQYESMGWDVQTVDGHDMVAFAKAFQAAKDNNNGKPKLIIAKTEIGRGISQVAGTAKAHGEGGANFADEAHAALGLPAGETFYVSQDVRDFFAKRAEERAAQFAEWEKTFDAWTEANEELACQFGDALAGAVPSDILEQIPEFGEDYNGATRAAGGDVIQAVAKAVPHFITGSADLYGSTKNYIKDGGDYSDGNPTGRNIWYGIREHAMGAIMNGIAYDGIWRTSGATFAVFADYLRPSIRIAALAKLPVVYIFTHDSVGVGEDGPTHQPVETCSGLRVIPNLDVIRPGDPEETAGAYAAAMLRTDGPTLLLLSRQNVKTQSQIPAKDRRVGAEKGGYIARKESAALETILIATGSELDLAMQAAEQLGAGTRVVSMPCMERFDRQSAEYRESVLPAACTKRVAVEAGVSGLWWKYVGTAGQVVGIDRFGISAPGNTVFSELGMTVDNIVETAKSLG</sequence>
<comment type="subunit">
    <text evidence="5 19">Homodimer.</text>
</comment>
<feature type="binding site" evidence="15">
    <location>
        <position position="460"/>
    </location>
    <ligand>
        <name>substrate</name>
    </ligand>
</feature>
<evidence type="ECO:0000313" key="21">
    <source>
        <dbReference type="EMBL" id="QQL45520.1"/>
    </source>
</evidence>
<dbReference type="SUPFAM" id="SSF52518">
    <property type="entry name" value="Thiamin diphosphate-binding fold (THDP-binding)"/>
    <property type="match status" value="2"/>
</dbReference>
<evidence type="ECO:0000256" key="19">
    <source>
        <dbReference type="RuleBase" id="RU004996"/>
    </source>
</evidence>
<dbReference type="Gene3D" id="3.40.50.920">
    <property type="match status" value="1"/>
</dbReference>
<feature type="binding site" evidence="15">
    <location>
        <position position="263"/>
    </location>
    <ligand>
        <name>substrate</name>
    </ligand>
</feature>
<comment type="cofactor">
    <cofactor evidence="2">
        <name>Mn(2+)</name>
        <dbReference type="ChEBI" id="CHEBI:29035"/>
    </cofactor>
</comment>
<dbReference type="InterPro" id="IPR005478">
    <property type="entry name" value="Transketolase_bac-like"/>
</dbReference>
<evidence type="ECO:0000256" key="14">
    <source>
        <dbReference type="PIRSR" id="PIRSR605478-1"/>
    </source>
</evidence>
<proteinExistence type="inferred from homology"/>
<feature type="binding site" evidence="16">
    <location>
        <position position="68"/>
    </location>
    <ligand>
        <name>thiamine diphosphate</name>
        <dbReference type="ChEBI" id="CHEBI:58937"/>
    </ligand>
</feature>
<dbReference type="EMBL" id="CP066776">
    <property type="protein sequence ID" value="QQL45520.1"/>
    <property type="molecule type" value="Genomic_DNA"/>
</dbReference>
<protein>
    <recommendedName>
        <fullName evidence="6 13">Transketolase</fullName>
        <ecNumber evidence="6 13">2.2.1.1</ecNumber>
    </recommendedName>
</protein>
<feature type="binding site" evidence="15">
    <location>
        <position position="468"/>
    </location>
    <ligand>
        <name>substrate</name>
    </ligand>
</feature>
<feature type="binding site" evidence="16">
    <location>
        <begin position="116"/>
        <end position="118"/>
    </location>
    <ligand>
        <name>thiamine diphosphate</name>
        <dbReference type="ChEBI" id="CHEBI:58937"/>
    </ligand>
</feature>
<evidence type="ECO:0000259" key="20">
    <source>
        <dbReference type="SMART" id="SM00861"/>
    </source>
</evidence>
<dbReference type="FunFam" id="3.40.50.970:FF:000045">
    <property type="entry name" value="Transketolase"/>
    <property type="match status" value="1"/>
</dbReference>
<dbReference type="SMART" id="SM00861">
    <property type="entry name" value="Transket_pyr"/>
    <property type="match status" value="1"/>
</dbReference>
<comment type="cofactor">
    <cofactor evidence="3">
        <name>Co(2+)</name>
        <dbReference type="ChEBI" id="CHEBI:48828"/>
    </cofactor>
</comment>
<evidence type="ECO:0000256" key="13">
    <source>
        <dbReference type="NCBIfam" id="TIGR00232"/>
    </source>
</evidence>
<dbReference type="InterPro" id="IPR049557">
    <property type="entry name" value="Transketolase_CS"/>
</dbReference>
<dbReference type="InterPro" id="IPR033247">
    <property type="entry name" value="Transketolase_fam"/>
</dbReference>
<evidence type="ECO:0000256" key="5">
    <source>
        <dbReference type="ARBA" id="ARBA00011738"/>
    </source>
</evidence>
<evidence type="ECO:0000256" key="15">
    <source>
        <dbReference type="PIRSR" id="PIRSR605478-2"/>
    </source>
</evidence>
<dbReference type="FunFam" id="3.40.50.970:FF:000004">
    <property type="entry name" value="Transketolase"/>
    <property type="match status" value="1"/>
</dbReference>
<accession>A0A6B3L354</accession>
<evidence type="ECO:0000256" key="12">
    <source>
        <dbReference type="ARBA" id="ARBA00049473"/>
    </source>
</evidence>
<dbReference type="InterPro" id="IPR005475">
    <property type="entry name" value="Transketolase-like_Pyr-bd"/>
</dbReference>
<evidence type="ECO:0000256" key="4">
    <source>
        <dbReference type="ARBA" id="ARBA00007131"/>
    </source>
</evidence>
<keyword evidence="9 19" id="KW-0106">Calcium</keyword>
<evidence type="ECO:0000256" key="1">
    <source>
        <dbReference type="ARBA" id="ARBA00001913"/>
    </source>
</evidence>
<dbReference type="PANTHER" id="PTHR43522">
    <property type="entry name" value="TRANSKETOLASE"/>
    <property type="match status" value="1"/>
</dbReference>
<feature type="active site" description="Proton donor" evidence="14">
    <location>
        <position position="410"/>
    </location>
</feature>
<feature type="binding site" evidence="15">
    <location>
        <position position="356"/>
    </location>
    <ligand>
        <name>substrate</name>
    </ligand>
</feature>
<dbReference type="InterPro" id="IPR009014">
    <property type="entry name" value="Transketo_C/PFOR_II"/>
</dbReference>
<feature type="binding site" evidence="16">
    <location>
        <position position="158"/>
    </location>
    <ligand>
        <name>thiamine diphosphate</name>
        <dbReference type="ChEBI" id="CHEBI:58937"/>
    </ligand>
</feature>
<dbReference type="GO" id="GO:0005829">
    <property type="term" value="C:cytosol"/>
    <property type="evidence" value="ECO:0007669"/>
    <property type="project" value="TreeGrafter"/>
</dbReference>
<dbReference type="InterPro" id="IPR020826">
    <property type="entry name" value="Transketolase_BS"/>
</dbReference>
<evidence type="ECO:0000256" key="3">
    <source>
        <dbReference type="ARBA" id="ARBA00001941"/>
    </source>
</evidence>
<feature type="domain" description="Transketolase-like pyrimidine-binding" evidence="20">
    <location>
        <begin position="353"/>
        <end position="524"/>
    </location>
</feature>
<dbReference type="CDD" id="cd07033">
    <property type="entry name" value="TPP_PYR_DXS_TK_like"/>
    <property type="match status" value="1"/>
</dbReference>
<dbReference type="InterPro" id="IPR005474">
    <property type="entry name" value="Transketolase_N"/>
</dbReference>
<dbReference type="GO" id="GO:0004802">
    <property type="term" value="F:transketolase activity"/>
    <property type="evidence" value="ECO:0007669"/>
    <property type="project" value="UniProtKB-UniRule"/>
</dbReference>
<comment type="catalytic activity">
    <reaction evidence="12 19">
        <text>D-sedoheptulose 7-phosphate + D-glyceraldehyde 3-phosphate = aldehydo-D-ribose 5-phosphate + D-xylulose 5-phosphate</text>
        <dbReference type="Rhea" id="RHEA:10508"/>
        <dbReference type="ChEBI" id="CHEBI:57483"/>
        <dbReference type="ChEBI" id="CHEBI:57737"/>
        <dbReference type="ChEBI" id="CHEBI:58273"/>
        <dbReference type="ChEBI" id="CHEBI:59776"/>
        <dbReference type="EC" id="2.2.1.1"/>
    </reaction>
</comment>
<feature type="binding site" evidence="17">
    <location>
        <position position="189"/>
    </location>
    <ligand>
        <name>Mg(2+)</name>
        <dbReference type="ChEBI" id="CHEBI:18420"/>
    </ligand>
</feature>
<reference evidence="21 22" key="1">
    <citation type="submission" date="2020-12" db="EMBL/GenBank/DDBJ databases">
        <title>Sulforoseuscoccus oceanibium gen. nov., sp. nov., a representative of the phylum Verrucomicrobia with special cytoplasmic membrane, and proposal of Sulforoseuscoccusaceae fam. nov.</title>
        <authorList>
            <person name="Xi F."/>
        </authorList>
    </citation>
    <scope>NUCLEOTIDE SEQUENCE [LARGE SCALE GENOMIC DNA]</scope>
    <source>
        <strain evidence="21 22">T37</strain>
    </source>
</reference>
<dbReference type="PROSITE" id="PS00802">
    <property type="entry name" value="TRANSKETOLASE_2"/>
    <property type="match status" value="1"/>
</dbReference>
<organism evidence="21 22">
    <name type="scientific">Sulfuriroseicoccus oceanibius</name>
    <dbReference type="NCBI Taxonomy" id="2707525"/>
    <lineage>
        <taxon>Bacteria</taxon>
        <taxon>Pseudomonadati</taxon>
        <taxon>Verrucomicrobiota</taxon>
        <taxon>Verrucomicrobiia</taxon>
        <taxon>Verrucomicrobiales</taxon>
        <taxon>Verrucomicrobiaceae</taxon>
        <taxon>Sulfuriroseicoccus</taxon>
    </lineage>
</organism>
<dbReference type="PROSITE" id="PS00801">
    <property type="entry name" value="TRANSKETOLASE_1"/>
    <property type="match status" value="1"/>
</dbReference>
<keyword evidence="8 17" id="KW-0479">Metal-binding</keyword>
<keyword evidence="22" id="KW-1185">Reference proteome</keyword>